<keyword evidence="2" id="KW-1185">Reference proteome</keyword>
<gene>
    <name evidence="1" type="ORF">GCM10010531_37480</name>
</gene>
<dbReference type="RefSeq" id="WP_344690562.1">
    <property type="nucleotide sequence ID" value="NZ_BAAAVV010000012.1"/>
</dbReference>
<dbReference type="EMBL" id="BAAAVV010000012">
    <property type="protein sequence ID" value="GAA3179945.1"/>
    <property type="molecule type" value="Genomic_DNA"/>
</dbReference>
<evidence type="ECO:0000313" key="1">
    <source>
        <dbReference type="EMBL" id="GAA3179945.1"/>
    </source>
</evidence>
<reference evidence="2" key="1">
    <citation type="journal article" date="2019" name="Int. J. Syst. Evol. Microbiol.">
        <title>The Global Catalogue of Microorganisms (GCM) 10K type strain sequencing project: providing services to taxonomists for standard genome sequencing and annotation.</title>
        <authorList>
            <consortium name="The Broad Institute Genomics Platform"/>
            <consortium name="The Broad Institute Genome Sequencing Center for Infectious Disease"/>
            <person name="Wu L."/>
            <person name="Ma J."/>
        </authorList>
    </citation>
    <scope>NUCLEOTIDE SEQUENCE [LARGE SCALE GENOMIC DNA]</scope>
    <source>
        <strain evidence="2">JCM 15614</strain>
    </source>
</reference>
<accession>A0ABP6PIX8</accession>
<dbReference type="Proteomes" id="UP001499924">
    <property type="component" value="Unassembled WGS sequence"/>
</dbReference>
<proteinExistence type="predicted"/>
<organism evidence="1 2">
    <name type="scientific">Blastococcus jejuensis</name>
    <dbReference type="NCBI Taxonomy" id="351224"/>
    <lineage>
        <taxon>Bacteria</taxon>
        <taxon>Bacillati</taxon>
        <taxon>Actinomycetota</taxon>
        <taxon>Actinomycetes</taxon>
        <taxon>Geodermatophilales</taxon>
        <taxon>Geodermatophilaceae</taxon>
        <taxon>Blastococcus</taxon>
    </lineage>
</organism>
<name>A0ABP6PIX8_9ACTN</name>
<evidence type="ECO:0000313" key="2">
    <source>
        <dbReference type="Proteomes" id="UP001499924"/>
    </source>
</evidence>
<comment type="caution">
    <text evidence="1">The sequence shown here is derived from an EMBL/GenBank/DDBJ whole genome shotgun (WGS) entry which is preliminary data.</text>
</comment>
<protein>
    <submittedName>
        <fullName evidence="1">Uncharacterized protein</fullName>
    </submittedName>
</protein>
<sequence length="115" mass="13278">MAKSKNAKASPDTRGSEKLIRRSLEEPVVSLDKEDFERFIALVEQDGIELVDWTTKGIPVPDVLHGVLQVRPEAAQLVLEHFVKANKWYWHDWFPLGIIDPDRFLVSFGNHYELH</sequence>